<proteinExistence type="predicted"/>
<keyword evidence="1" id="KW-0472">Membrane</keyword>
<dbReference type="EMBL" id="JAPWDO010000001">
    <property type="protein sequence ID" value="KAJ5486638.1"/>
    <property type="molecule type" value="Genomic_DNA"/>
</dbReference>
<organism evidence="3 4">
    <name type="scientific">Penicillium desertorum</name>
    <dbReference type="NCBI Taxonomy" id="1303715"/>
    <lineage>
        <taxon>Eukaryota</taxon>
        <taxon>Fungi</taxon>
        <taxon>Dikarya</taxon>
        <taxon>Ascomycota</taxon>
        <taxon>Pezizomycotina</taxon>
        <taxon>Eurotiomycetes</taxon>
        <taxon>Eurotiomycetidae</taxon>
        <taxon>Eurotiales</taxon>
        <taxon>Aspergillaceae</taxon>
        <taxon>Penicillium</taxon>
    </lineage>
</organism>
<protein>
    <recommendedName>
        <fullName evidence="5">Invertebrate defensins family profile domain-containing protein</fullName>
    </recommendedName>
</protein>
<feature type="transmembrane region" description="Helical" evidence="1">
    <location>
        <begin position="57"/>
        <end position="79"/>
    </location>
</feature>
<accession>A0A9W9X927</accession>
<keyword evidence="4" id="KW-1185">Reference proteome</keyword>
<evidence type="ECO:0000313" key="4">
    <source>
        <dbReference type="Proteomes" id="UP001147760"/>
    </source>
</evidence>
<dbReference type="Proteomes" id="UP001147760">
    <property type="component" value="Unassembled WGS sequence"/>
</dbReference>
<evidence type="ECO:0000256" key="2">
    <source>
        <dbReference type="SAM" id="SignalP"/>
    </source>
</evidence>
<gene>
    <name evidence="3" type="ORF">N7530_000938</name>
</gene>
<comment type="caution">
    <text evidence="3">The sequence shown here is derived from an EMBL/GenBank/DDBJ whole genome shotgun (WGS) entry which is preliminary data.</text>
</comment>
<evidence type="ECO:0008006" key="5">
    <source>
        <dbReference type="Google" id="ProtNLM"/>
    </source>
</evidence>
<feature type="chain" id="PRO_5040981613" description="Invertebrate defensins family profile domain-containing protein" evidence="2">
    <location>
        <begin position="18"/>
        <end position="121"/>
    </location>
</feature>
<evidence type="ECO:0000256" key="1">
    <source>
        <dbReference type="SAM" id="Phobius"/>
    </source>
</evidence>
<keyword evidence="1" id="KW-1133">Transmembrane helix</keyword>
<dbReference type="OrthoDB" id="4356504at2759"/>
<feature type="signal peptide" evidence="2">
    <location>
        <begin position="1"/>
        <end position="17"/>
    </location>
</feature>
<dbReference type="AlphaFoldDB" id="A0A9W9X927"/>
<reference evidence="3" key="2">
    <citation type="journal article" date="2023" name="IMA Fungus">
        <title>Comparative genomic study of the Penicillium genus elucidates a diverse pangenome and 15 lateral gene transfer events.</title>
        <authorList>
            <person name="Petersen C."/>
            <person name="Sorensen T."/>
            <person name="Nielsen M.R."/>
            <person name="Sondergaard T.E."/>
            <person name="Sorensen J.L."/>
            <person name="Fitzpatrick D.A."/>
            <person name="Frisvad J.C."/>
            <person name="Nielsen K.L."/>
        </authorList>
    </citation>
    <scope>NUCLEOTIDE SEQUENCE</scope>
    <source>
        <strain evidence="3">IBT 17660</strain>
    </source>
</reference>
<reference evidence="3" key="1">
    <citation type="submission" date="2022-12" db="EMBL/GenBank/DDBJ databases">
        <authorList>
            <person name="Petersen C."/>
        </authorList>
    </citation>
    <scope>NUCLEOTIDE SEQUENCE</scope>
    <source>
        <strain evidence="3">IBT 17660</strain>
    </source>
</reference>
<keyword evidence="1" id="KW-0812">Transmembrane</keyword>
<name>A0A9W9X927_9EURO</name>
<sequence length="121" mass="12847">MRFSILALATILGLAFASPTEANKDGESSVQTNNCYTLCKIDGGSHLHTEDPIKMKFISVPIALVLSLAMLAAAAPAGLDKRACTVKQCAAKNPQKCCPDKYGFCNTDTGECHCGKDCFKS</sequence>
<keyword evidence="2" id="KW-0732">Signal</keyword>
<evidence type="ECO:0000313" key="3">
    <source>
        <dbReference type="EMBL" id="KAJ5486638.1"/>
    </source>
</evidence>